<feature type="modified residue" description="Phosphocysteine; by EIIA" evidence="7">
    <location>
        <position position="10"/>
    </location>
</feature>
<evidence type="ECO:0000313" key="9">
    <source>
        <dbReference type="EMBL" id="WAT24398.1"/>
    </source>
</evidence>
<dbReference type="Proteomes" id="UP001164714">
    <property type="component" value="Chromosome"/>
</dbReference>
<dbReference type="PANTHER" id="PTHR34581">
    <property type="entry name" value="PTS SYSTEM N,N'-DIACETYLCHITOBIOSE-SPECIFIC EIIB COMPONENT"/>
    <property type="match status" value="1"/>
</dbReference>
<dbReference type="GO" id="GO:0008982">
    <property type="term" value="F:protein-N(PI)-phosphohistidine-sugar phosphotransferase activity"/>
    <property type="evidence" value="ECO:0007669"/>
    <property type="project" value="InterPro"/>
</dbReference>
<keyword evidence="6" id="KW-0418">Kinase</keyword>
<keyword evidence="5" id="KW-0598">Phosphotransferase system</keyword>
<dbReference type="InterPro" id="IPR051819">
    <property type="entry name" value="PTS_sugar-specific_EIIB"/>
</dbReference>
<proteinExistence type="predicted"/>
<dbReference type="Gene3D" id="3.40.50.2300">
    <property type="match status" value="1"/>
</dbReference>
<dbReference type="PROSITE" id="PS51100">
    <property type="entry name" value="PTS_EIIB_TYPE_3"/>
    <property type="match status" value="1"/>
</dbReference>
<dbReference type="GO" id="GO:0016301">
    <property type="term" value="F:kinase activity"/>
    <property type="evidence" value="ECO:0007669"/>
    <property type="project" value="UniProtKB-KW"/>
</dbReference>
<evidence type="ECO:0000256" key="6">
    <source>
        <dbReference type="ARBA" id="ARBA00022777"/>
    </source>
</evidence>
<evidence type="ECO:0000259" key="8">
    <source>
        <dbReference type="PROSITE" id="PS51100"/>
    </source>
</evidence>
<evidence type="ECO:0000256" key="2">
    <source>
        <dbReference type="ARBA" id="ARBA00022553"/>
    </source>
</evidence>
<name>A0AA47GAX6_9LACT</name>
<evidence type="ECO:0000256" key="3">
    <source>
        <dbReference type="ARBA" id="ARBA00022597"/>
    </source>
</evidence>
<reference evidence="9" key="1">
    <citation type="submission" date="2022-12" db="EMBL/GenBank/DDBJ databases">
        <title>Whole genome sequence analysis of a duck derived balloon bacteium Aerococcus urinaeequi henan2020.</title>
        <authorList>
            <person name="Zhang H."/>
            <person name="Qiao H.X."/>
            <person name="Bian C.Z."/>
            <person name="Shu J.C."/>
        </authorList>
    </citation>
    <scope>NUCLEOTIDE SEQUENCE</scope>
    <source>
        <strain evidence="9">2020-HN-1</strain>
    </source>
</reference>
<gene>
    <name evidence="9" type="ORF">OZ415_09195</name>
</gene>
<feature type="domain" description="PTS EIIB type-3" evidence="8">
    <location>
        <begin position="3"/>
        <end position="109"/>
    </location>
</feature>
<dbReference type="InterPro" id="IPR013012">
    <property type="entry name" value="PTS_EIIB_3"/>
</dbReference>
<keyword evidence="4" id="KW-0808">Transferase</keyword>
<evidence type="ECO:0000313" key="10">
    <source>
        <dbReference type="Proteomes" id="UP001164714"/>
    </source>
</evidence>
<organism evidence="9 10">
    <name type="scientific">Aerococcus urinaeequi</name>
    <dbReference type="NCBI Taxonomy" id="51665"/>
    <lineage>
        <taxon>Bacteria</taxon>
        <taxon>Bacillati</taxon>
        <taxon>Bacillota</taxon>
        <taxon>Bacilli</taxon>
        <taxon>Lactobacillales</taxon>
        <taxon>Aerococcaceae</taxon>
        <taxon>Aerococcus</taxon>
    </lineage>
</organism>
<keyword evidence="3" id="KW-0762">Sugar transport</keyword>
<sequence>MNKKCILIVCESGISASLFVSKFIQLHKDQGEDNYIDYASISRVERRLQENQYDVLLLAPQVKKYGEAIGKSIKEAAQTSKIVYIKPEDYNTMNISKINLQVSEVLKDN</sequence>
<dbReference type="RefSeq" id="WP_016898029.1">
    <property type="nucleotide sequence ID" value="NZ_CP114063.1"/>
</dbReference>
<dbReference type="Pfam" id="PF02302">
    <property type="entry name" value="PTS_IIB"/>
    <property type="match status" value="1"/>
</dbReference>
<evidence type="ECO:0000256" key="1">
    <source>
        <dbReference type="ARBA" id="ARBA00022448"/>
    </source>
</evidence>
<evidence type="ECO:0000256" key="5">
    <source>
        <dbReference type="ARBA" id="ARBA00022683"/>
    </source>
</evidence>
<dbReference type="InterPro" id="IPR003501">
    <property type="entry name" value="PTS_EIIB_2/3"/>
</dbReference>
<dbReference type="InterPro" id="IPR036095">
    <property type="entry name" value="PTS_EIIB-like_sf"/>
</dbReference>
<evidence type="ECO:0000256" key="4">
    <source>
        <dbReference type="ARBA" id="ARBA00022679"/>
    </source>
</evidence>
<dbReference type="AlphaFoldDB" id="A0AA47GAX6"/>
<dbReference type="PANTHER" id="PTHR34581:SF2">
    <property type="entry name" value="PTS SYSTEM N,N'-DIACETYLCHITOBIOSE-SPECIFIC EIIB COMPONENT"/>
    <property type="match status" value="1"/>
</dbReference>
<evidence type="ECO:0000256" key="7">
    <source>
        <dbReference type="PROSITE-ProRule" id="PRU00423"/>
    </source>
</evidence>
<keyword evidence="1" id="KW-0813">Transport</keyword>
<dbReference type="GO" id="GO:0009401">
    <property type="term" value="P:phosphoenolpyruvate-dependent sugar phosphotransferase system"/>
    <property type="evidence" value="ECO:0007669"/>
    <property type="project" value="UniProtKB-KW"/>
</dbReference>
<dbReference type="SUPFAM" id="SSF52794">
    <property type="entry name" value="PTS system IIB component-like"/>
    <property type="match status" value="1"/>
</dbReference>
<dbReference type="EMBL" id="CP114063">
    <property type="protein sequence ID" value="WAT24398.1"/>
    <property type="molecule type" value="Genomic_DNA"/>
</dbReference>
<keyword evidence="2" id="KW-0597">Phosphoprotein</keyword>
<accession>A0AA47GAX6</accession>
<protein>
    <submittedName>
        <fullName evidence="9">PTS cellobiose transporter subunit IIC</fullName>
    </submittedName>
</protein>